<keyword evidence="3" id="KW-1185">Reference proteome</keyword>
<protein>
    <submittedName>
        <fullName evidence="2">Large subunit terminase</fullName>
    </submittedName>
</protein>
<organism evidence="2 3">
    <name type="scientific">Achromobacter phage Motura</name>
    <dbReference type="NCBI Taxonomy" id="2591403"/>
    <lineage>
        <taxon>Viruses</taxon>
        <taxon>Duplodnaviria</taxon>
        <taxon>Heunggongvirae</taxon>
        <taxon>Uroviricota</taxon>
        <taxon>Caudoviricetes</taxon>
        <taxon>Moturavirus</taxon>
        <taxon>Moturavirus motura</taxon>
    </lineage>
</organism>
<sequence>MPSDFVPQQSKKKKKKKRDLTEAERIAEEVAEAQAKAKAFDDEHGTDFDIVKLMDEAVDPLTGTLRDLKIDDRDLPVAKNYWDWSFNFVGGSTQPWSRQMWAMLKFFGEICPVCSDKKWFRDVMNVPKDYPSKDLPERLVMLEYGVCPKCKRHRRQLIKKGRMNDYTEYVGVWGQRSGKSVTAVNAAGYHGHRFLKFPKLPGLTPGMAEATNLTATFTAPTAGQASAVLWEPFLNVVEECKWYQDYFKLLDHYGNKYGIELYAKKKEFIKFFNKKIHFQLASPNKTTLRGATRILGLIDELGLFRIPDSEDGEDDKERANADEAHKSLTNSLLTMQNSYKELLSRGFFHCPNGLMMSVSSPFSDRDKVMRLLAEAEGDIGSKLIFGTQLATWEVNPNIEKTDPIIALAYEKNPDKADRDFGARPPRIESPFIHVNTVKEGIFVGTKNTHELEHAIQGGKLYGTLRRVANTGAATLMSLDAGEVNNSFSMTLFTLDTKTMKPALQTLVEVMPREGYRIDHNLVYENIILPLAKECNSHVIIADRWNSLDILSRLTADLTWDPIVQQITPRRKDFDAVRTMLENDGITCPLPEIPLHSFINKSVEDYRQFFVNKPIAHLAHQMTTIRDDGPGKCPVKGHRYTDDSFRAFALGAARIHTPKFVEKLQKAMTLKSRGPMPAAVYISRGGIRR</sequence>
<feature type="region of interest" description="Disordered" evidence="1">
    <location>
        <begin position="1"/>
        <end position="23"/>
    </location>
</feature>
<evidence type="ECO:0000256" key="1">
    <source>
        <dbReference type="SAM" id="MobiDB-lite"/>
    </source>
</evidence>
<dbReference type="GeneID" id="56135905"/>
<dbReference type="KEGG" id="vg:56135905"/>
<name>A0A514CSJ2_9CAUD</name>
<accession>A0A514CSJ2</accession>
<dbReference type="RefSeq" id="YP_009903629.1">
    <property type="nucleotide sequence ID" value="NC_049849.1"/>
</dbReference>
<evidence type="ECO:0000313" key="3">
    <source>
        <dbReference type="Proteomes" id="UP000320799"/>
    </source>
</evidence>
<proteinExistence type="predicted"/>
<dbReference type="Proteomes" id="UP000320799">
    <property type="component" value="Segment"/>
</dbReference>
<dbReference type="EMBL" id="MN094788">
    <property type="protein sequence ID" value="QDH83448.1"/>
    <property type="molecule type" value="Genomic_DNA"/>
</dbReference>
<evidence type="ECO:0000313" key="2">
    <source>
        <dbReference type="EMBL" id="QDH83448.1"/>
    </source>
</evidence>
<reference evidence="2 3" key="1">
    <citation type="submission" date="2019-06" db="EMBL/GenBank/DDBJ databases">
        <authorList>
            <person name="Kincaid V.D."/>
            <person name="Fuller A."/>
            <person name="Hodges K."/>
            <person name="Bansal M."/>
            <person name="Essig J."/>
            <person name="Johnson A."/>
        </authorList>
    </citation>
    <scope>NUCLEOTIDE SEQUENCE [LARGE SCALE GENOMIC DNA]</scope>
</reference>